<accession>A0A6G1HI31</accession>
<dbReference type="InterPro" id="IPR029063">
    <property type="entry name" value="SAM-dependent_MTases_sf"/>
</dbReference>
<gene>
    <name evidence="1" type="ORF">EJ06DRAFT_484762</name>
</gene>
<protein>
    <submittedName>
        <fullName evidence="1">S-adenosyl-L-methionine-dependent methyltransferase</fullName>
    </submittedName>
</protein>
<organism evidence="1 2">
    <name type="scientific">Trichodelitschia bisporula</name>
    <dbReference type="NCBI Taxonomy" id="703511"/>
    <lineage>
        <taxon>Eukaryota</taxon>
        <taxon>Fungi</taxon>
        <taxon>Dikarya</taxon>
        <taxon>Ascomycota</taxon>
        <taxon>Pezizomycotina</taxon>
        <taxon>Dothideomycetes</taxon>
        <taxon>Dothideomycetes incertae sedis</taxon>
        <taxon>Phaeotrichales</taxon>
        <taxon>Phaeotrichaceae</taxon>
        <taxon>Trichodelitschia</taxon>
    </lineage>
</organism>
<dbReference type="OrthoDB" id="506498at2759"/>
<dbReference type="GO" id="GO:0032259">
    <property type="term" value="P:methylation"/>
    <property type="evidence" value="ECO:0007669"/>
    <property type="project" value="UniProtKB-KW"/>
</dbReference>
<dbReference type="Pfam" id="PF13489">
    <property type="entry name" value="Methyltransf_23"/>
    <property type="match status" value="1"/>
</dbReference>
<dbReference type="SUPFAM" id="SSF53335">
    <property type="entry name" value="S-adenosyl-L-methionine-dependent methyltransferases"/>
    <property type="match status" value="1"/>
</dbReference>
<evidence type="ECO:0000313" key="2">
    <source>
        <dbReference type="Proteomes" id="UP000799640"/>
    </source>
</evidence>
<dbReference type="Gene3D" id="3.40.50.150">
    <property type="entry name" value="Vaccinia Virus protein VP39"/>
    <property type="match status" value="1"/>
</dbReference>
<dbReference type="EMBL" id="ML996711">
    <property type="protein sequence ID" value="KAF2395718.1"/>
    <property type="molecule type" value="Genomic_DNA"/>
</dbReference>
<dbReference type="GO" id="GO:0008168">
    <property type="term" value="F:methyltransferase activity"/>
    <property type="evidence" value="ECO:0007669"/>
    <property type="project" value="UniProtKB-KW"/>
</dbReference>
<keyword evidence="1" id="KW-0489">Methyltransferase</keyword>
<reference evidence="1" key="1">
    <citation type="journal article" date="2020" name="Stud. Mycol.">
        <title>101 Dothideomycetes genomes: a test case for predicting lifestyles and emergence of pathogens.</title>
        <authorList>
            <person name="Haridas S."/>
            <person name="Albert R."/>
            <person name="Binder M."/>
            <person name="Bloem J."/>
            <person name="Labutti K."/>
            <person name="Salamov A."/>
            <person name="Andreopoulos B."/>
            <person name="Baker S."/>
            <person name="Barry K."/>
            <person name="Bills G."/>
            <person name="Bluhm B."/>
            <person name="Cannon C."/>
            <person name="Castanera R."/>
            <person name="Culley D."/>
            <person name="Daum C."/>
            <person name="Ezra D."/>
            <person name="Gonzalez J."/>
            <person name="Henrissat B."/>
            <person name="Kuo A."/>
            <person name="Liang C."/>
            <person name="Lipzen A."/>
            <person name="Lutzoni F."/>
            <person name="Magnuson J."/>
            <person name="Mondo S."/>
            <person name="Nolan M."/>
            <person name="Ohm R."/>
            <person name="Pangilinan J."/>
            <person name="Park H.-J."/>
            <person name="Ramirez L."/>
            <person name="Alfaro M."/>
            <person name="Sun H."/>
            <person name="Tritt A."/>
            <person name="Yoshinaga Y."/>
            <person name="Zwiers L.-H."/>
            <person name="Turgeon B."/>
            <person name="Goodwin S."/>
            <person name="Spatafora J."/>
            <person name="Crous P."/>
            <person name="Grigoriev I."/>
        </authorList>
    </citation>
    <scope>NUCLEOTIDE SEQUENCE</scope>
    <source>
        <strain evidence="1">CBS 262.69</strain>
    </source>
</reference>
<keyword evidence="1" id="KW-0808">Transferase</keyword>
<sequence length="306" mass="35763">MAEEAVPEGYYETVEVHERTFQKYSIDRGVYPVPVDEEEEDRLSAQHAVFQELFGGRFYFVPLQYPRQVLDCGYGQAHWAVSFAQTYGSSEVTAIDIWPADIADEPDNLSLEVWNLNESLIPTYKPNHYDFIHSRCVGPGIHTDRWRGYVHELARLLKRDGWLQMAEFYYNIQSDSGRLTDQHALHQWGANYRAALERDRDPRVGRSLVEKLRQAGLREVQHRMFQVPIGAWPTDPTQRRIGELNLDNIKAMLESHAMWPFTSRLGWTREQVVWLTERAKQEAEDVTLRLYIPLLVDDIAVREDWN</sequence>
<name>A0A6G1HI31_9PEZI</name>
<evidence type="ECO:0000313" key="1">
    <source>
        <dbReference type="EMBL" id="KAF2395718.1"/>
    </source>
</evidence>
<proteinExistence type="predicted"/>
<dbReference type="AlphaFoldDB" id="A0A6G1HI31"/>
<dbReference type="Proteomes" id="UP000799640">
    <property type="component" value="Unassembled WGS sequence"/>
</dbReference>
<keyword evidence="2" id="KW-1185">Reference proteome</keyword>
<dbReference type="CDD" id="cd02440">
    <property type="entry name" value="AdoMet_MTases"/>
    <property type="match status" value="1"/>
</dbReference>